<protein>
    <submittedName>
        <fullName evidence="2">Glycoprotease, M22 family</fullName>
    </submittedName>
</protein>
<dbReference type="AlphaFoldDB" id="F4MNA1"/>
<dbReference type="GO" id="GO:0006508">
    <property type="term" value="P:proteolysis"/>
    <property type="evidence" value="ECO:0007669"/>
    <property type="project" value="UniProtKB-KW"/>
</dbReference>
<dbReference type="GO" id="GO:0005829">
    <property type="term" value="C:cytosol"/>
    <property type="evidence" value="ECO:0007669"/>
    <property type="project" value="TreeGrafter"/>
</dbReference>
<evidence type="ECO:0000259" key="1">
    <source>
        <dbReference type="Pfam" id="PF00814"/>
    </source>
</evidence>
<dbReference type="GO" id="GO:0008233">
    <property type="term" value="F:peptidase activity"/>
    <property type="evidence" value="ECO:0007669"/>
    <property type="project" value="UniProtKB-KW"/>
</dbReference>
<sequence length="227" mass="25326">MILSLETSTSVCSLAVHNKGLCIAEQSYNVPKSHTTLMPEVIRQLLDNLNIDRSALEAIAVSDGPGSYTGLRIGTATGKGLCSALEIPLISINSLDIMIEEMRPIVAGISYIAPMIDARRMEVYMKLVDKECLELRDTQAVILSPDLFINYIEHPILLVGDGVSKCEGFIDHPHLNLAPYIYPRAQSMGPLAFQKFKKRAFENLQNFEPNYFKEFHTKPSKNPFNNL</sequence>
<dbReference type="EMBL" id="FQ032830">
    <property type="protein sequence ID" value="CBL88136.1"/>
    <property type="molecule type" value="Genomic_DNA"/>
</dbReference>
<evidence type="ECO:0000313" key="2">
    <source>
        <dbReference type="EMBL" id="CBL88136.1"/>
    </source>
</evidence>
<feature type="domain" description="Gcp-like" evidence="1">
    <location>
        <begin position="32"/>
        <end position="126"/>
    </location>
</feature>
<accession>F4MNA1</accession>
<organism evidence="2">
    <name type="scientific">uncultured Cytophagia bacterium</name>
    <dbReference type="NCBI Taxonomy" id="768505"/>
    <lineage>
        <taxon>Bacteria</taxon>
        <taxon>Pseudomonadati</taxon>
        <taxon>Bacteroidota</taxon>
        <taxon>Cytophagia</taxon>
        <taxon>environmental samples</taxon>
    </lineage>
</organism>
<gene>
    <name evidence="2" type="ORF">S18_1001_0013</name>
</gene>
<proteinExistence type="predicted"/>
<keyword evidence="2" id="KW-0645">Protease</keyword>
<reference evidence="2" key="1">
    <citation type="submission" date="2010-05" db="EMBL/GenBank/DDBJ databases">
        <authorList>
            <person name="Genoscope - CEA"/>
        </authorList>
    </citation>
    <scope>NUCLEOTIDE SEQUENCE</scope>
</reference>
<dbReference type="GO" id="GO:0002949">
    <property type="term" value="P:tRNA threonylcarbamoyladenosine modification"/>
    <property type="evidence" value="ECO:0007669"/>
    <property type="project" value="InterPro"/>
</dbReference>
<dbReference type="PANTHER" id="PTHR11735">
    <property type="entry name" value="TRNA N6-ADENOSINE THREONYLCARBAMOYLTRANSFERASE"/>
    <property type="match status" value="1"/>
</dbReference>
<keyword evidence="2" id="KW-0378">Hydrolase</keyword>
<dbReference type="SUPFAM" id="SSF53067">
    <property type="entry name" value="Actin-like ATPase domain"/>
    <property type="match status" value="2"/>
</dbReference>
<dbReference type="InterPro" id="IPR043129">
    <property type="entry name" value="ATPase_NBD"/>
</dbReference>
<name>F4MNA1_9BACT</name>
<dbReference type="NCBIfam" id="TIGR03725">
    <property type="entry name" value="T6A_YeaZ"/>
    <property type="match status" value="1"/>
</dbReference>
<dbReference type="Pfam" id="PF00814">
    <property type="entry name" value="TsaD"/>
    <property type="match status" value="1"/>
</dbReference>
<dbReference type="InterPro" id="IPR022496">
    <property type="entry name" value="T6A_TsaB"/>
</dbReference>
<reference evidence="2" key="2">
    <citation type="journal article" date="2012" name="Environ. Microbiol.">
        <title>Genomic content of uncultured Bacteroidetes from contrasting oceanic provinces in the North Atlantic Ocean.</title>
        <authorList>
            <person name="Gomez-Pereira P.R."/>
            <person name="Schuler M."/>
            <person name="Fuchs B.M."/>
            <person name="Bennke C."/>
            <person name="Teeling H."/>
            <person name="Waldmann J."/>
            <person name="Richter M."/>
            <person name="Barbe V."/>
            <person name="Bataille E."/>
            <person name="Glockner F.O."/>
            <person name="Amann R."/>
        </authorList>
    </citation>
    <scope>NUCLEOTIDE SEQUENCE</scope>
</reference>
<dbReference type="InterPro" id="IPR000905">
    <property type="entry name" value="Gcp-like_dom"/>
</dbReference>
<dbReference type="CDD" id="cd24032">
    <property type="entry name" value="ASKHA_NBD_TsaB"/>
    <property type="match status" value="1"/>
</dbReference>
<dbReference type="PANTHER" id="PTHR11735:SF11">
    <property type="entry name" value="TRNA THREONYLCARBAMOYLADENOSINE BIOSYNTHESIS PROTEIN TSAB"/>
    <property type="match status" value="1"/>
</dbReference>
<dbReference type="Gene3D" id="3.30.420.40">
    <property type="match status" value="2"/>
</dbReference>